<keyword evidence="11 15" id="KW-0862">Zinc</keyword>
<evidence type="ECO:0000256" key="4">
    <source>
        <dbReference type="ARBA" id="ARBA00012483"/>
    </source>
</evidence>
<evidence type="ECO:0000256" key="5">
    <source>
        <dbReference type="ARBA" id="ARBA00019422"/>
    </source>
</evidence>
<keyword evidence="6 15" id="KW-0808">Transferase</keyword>
<keyword evidence="19" id="KW-1185">Reference proteome</keyword>
<proteinExistence type="inferred from homology"/>
<gene>
    <name evidence="18" type="ORF">FFLO_03348</name>
</gene>
<dbReference type="Gene3D" id="3.30.40.10">
    <property type="entry name" value="Zinc/RING finger domain, C3HC4 (zinc finger)"/>
    <property type="match status" value="1"/>
</dbReference>
<feature type="compositionally biased region" description="Acidic residues" evidence="16">
    <location>
        <begin position="302"/>
        <end position="316"/>
    </location>
</feature>
<reference evidence="18" key="1">
    <citation type="submission" date="2020-04" db="EMBL/GenBank/DDBJ databases">
        <title>Analysis of mating type loci in Filobasidium floriforme.</title>
        <authorList>
            <person name="Nowrousian M."/>
        </authorList>
    </citation>
    <scope>NUCLEOTIDE SEQUENCE</scope>
    <source>
        <strain evidence="18">CBS 6242</strain>
    </source>
</reference>
<dbReference type="PANTHER" id="PTHR20973:SF0">
    <property type="entry name" value="NON-STRUCTURAL MAINTENANCE OF CHROMOSOMES ELEMENT 1 HOMOLOG"/>
    <property type="match status" value="1"/>
</dbReference>
<dbReference type="InterPro" id="IPR013083">
    <property type="entry name" value="Znf_RING/FYVE/PHD"/>
</dbReference>
<evidence type="ECO:0000256" key="16">
    <source>
        <dbReference type="SAM" id="MobiDB-lite"/>
    </source>
</evidence>
<keyword evidence="8 15" id="KW-0227">DNA damage</keyword>
<comment type="caution">
    <text evidence="18">The sequence shown here is derived from an EMBL/GenBank/DDBJ whole genome shotgun (WGS) entry which is preliminary data.</text>
</comment>
<evidence type="ECO:0000256" key="6">
    <source>
        <dbReference type="ARBA" id="ARBA00022679"/>
    </source>
</evidence>
<evidence type="ECO:0000256" key="3">
    <source>
        <dbReference type="ARBA" id="ARBA00010258"/>
    </source>
</evidence>
<dbReference type="InterPro" id="IPR036388">
    <property type="entry name" value="WH-like_DNA-bd_sf"/>
</dbReference>
<dbReference type="GO" id="GO:0030915">
    <property type="term" value="C:Smc5-Smc6 complex"/>
    <property type="evidence" value="ECO:0007669"/>
    <property type="project" value="UniProtKB-UniRule"/>
</dbReference>
<comment type="subunit">
    <text evidence="15">Component of the Smc5-Smc6 complex.</text>
</comment>
<evidence type="ECO:0000259" key="17">
    <source>
        <dbReference type="Pfam" id="PF08746"/>
    </source>
</evidence>
<feature type="region of interest" description="Disordered" evidence="16">
    <location>
        <begin position="259"/>
        <end position="355"/>
    </location>
</feature>
<evidence type="ECO:0000256" key="8">
    <source>
        <dbReference type="ARBA" id="ARBA00022763"/>
    </source>
</evidence>
<evidence type="ECO:0000313" key="19">
    <source>
        <dbReference type="Proteomes" id="UP000812966"/>
    </source>
</evidence>
<evidence type="ECO:0000256" key="15">
    <source>
        <dbReference type="RuleBase" id="RU368018"/>
    </source>
</evidence>
<evidence type="ECO:0000256" key="9">
    <source>
        <dbReference type="ARBA" id="ARBA00022771"/>
    </source>
</evidence>
<evidence type="ECO:0000256" key="1">
    <source>
        <dbReference type="ARBA" id="ARBA00000900"/>
    </source>
</evidence>
<keyword evidence="12 15" id="KW-0233">DNA recombination</keyword>
<comment type="catalytic activity">
    <reaction evidence="1 15">
        <text>S-ubiquitinyl-[E2 ubiquitin-conjugating enzyme]-L-cysteine + [acceptor protein]-L-lysine = [E2 ubiquitin-conjugating enzyme]-L-cysteine + N(6)-ubiquitinyl-[acceptor protein]-L-lysine.</text>
        <dbReference type="EC" id="2.3.2.27"/>
    </reaction>
</comment>
<keyword evidence="7 15" id="KW-0479">Metal-binding</keyword>
<feature type="domain" description="Non-structural maintenance of chromosomes element 1 RING C4HC3-type" evidence="17">
    <location>
        <begin position="211"/>
        <end position="249"/>
    </location>
</feature>
<evidence type="ECO:0000256" key="12">
    <source>
        <dbReference type="ARBA" id="ARBA00023172"/>
    </source>
</evidence>
<name>A0A8K0NNA1_9TREE</name>
<dbReference type="PANTHER" id="PTHR20973">
    <property type="entry name" value="NON-SMC ELEMENT 1-RELATED"/>
    <property type="match status" value="1"/>
</dbReference>
<dbReference type="EMBL" id="JABELV010000061">
    <property type="protein sequence ID" value="KAG7544235.1"/>
    <property type="molecule type" value="Genomic_DNA"/>
</dbReference>
<keyword evidence="10 15" id="KW-0833">Ubl conjugation pathway</keyword>
<keyword evidence="14 15" id="KW-0539">Nucleus</keyword>
<dbReference type="EC" id="2.3.2.27" evidence="4 15"/>
<comment type="function">
    <text evidence="15">Acts in a DNA repair pathway for removal of UV-induced DNA damage that is distinct from classical nucleotide excision repair and in repair of ionizing radiation damage. Functions in homologous recombination repair of DNA double strand breaks and in recovery of stalled replication forks.</text>
</comment>
<comment type="similarity">
    <text evidence="3 15">Belongs to the NSE1 family.</text>
</comment>
<dbReference type="Gene3D" id="3.90.1150.220">
    <property type="match status" value="1"/>
</dbReference>
<keyword evidence="13 15" id="KW-0234">DNA repair</keyword>
<feature type="compositionally biased region" description="Basic and acidic residues" evidence="16">
    <location>
        <begin position="317"/>
        <end position="327"/>
    </location>
</feature>
<dbReference type="Gene3D" id="1.10.10.10">
    <property type="entry name" value="Winged helix-like DNA-binding domain superfamily/Winged helix DNA-binding domain"/>
    <property type="match status" value="1"/>
</dbReference>
<evidence type="ECO:0000256" key="11">
    <source>
        <dbReference type="ARBA" id="ARBA00022833"/>
    </source>
</evidence>
<sequence length="355" mass="39159">MAPYGDLHRVMLQTLMSRRAVEQETANELYRRAYLAVKGREFGSASVSKELQQLLQDLQNKIIRLDLDIRRFPEQNDTKRHWICLVNKRPLADANELSKAVSDLSPLEISYYREIVLQVVDSYPANSIGSKQALQTASGLDTPIPKTNAEALLRALVSRGWLAKSSRGRYSLGIRAIAELSDWLRETYGDPAEGDSILNSCSFKASKSIECKDLVLTGWKCEQPDCGAHIHHFCKSRMIKAKKSTCGACGQPFDPQAEGGIEMSPIGEDAVSEADDNRVVASKRGKKRRSEAANGNGHGSEEPEASVGEEDSEDGDEVARQGEERGRASRRLASQVPVSQVEGSEADDSQEYESE</sequence>
<dbReference type="Pfam" id="PF08746">
    <property type="entry name" value="zf-RING-like"/>
    <property type="match status" value="1"/>
</dbReference>
<dbReference type="GO" id="GO:0061630">
    <property type="term" value="F:ubiquitin protein ligase activity"/>
    <property type="evidence" value="ECO:0007669"/>
    <property type="project" value="UniProtKB-EC"/>
</dbReference>
<feature type="compositionally biased region" description="Acidic residues" evidence="16">
    <location>
        <begin position="344"/>
        <end position="355"/>
    </location>
</feature>
<dbReference type="Proteomes" id="UP000812966">
    <property type="component" value="Unassembled WGS sequence"/>
</dbReference>
<accession>A0A8K0NNA1</accession>
<dbReference type="GO" id="GO:0005634">
    <property type="term" value="C:nucleus"/>
    <property type="evidence" value="ECO:0007669"/>
    <property type="project" value="UniProtKB-SubCell"/>
</dbReference>
<evidence type="ECO:0000313" key="18">
    <source>
        <dbReference type="EMBL" id="KAG7544235.1"/>
    </source>
</evidence>
<dbReference type="InterPro" id="IPR011513">
    <property type="entry name" value="Nse1"/>
</dbReference>
<evidence type="ECO:0000256" key="14">
    <source>
        <dbReference type="ARBA" id="ARBA00023242"/>
    </source>
</evidence>
<dbReference type="GO" id="GO:0008270">
    <property type="term" value="F:zinc ion binding"/>
    <property type="evidence" value="ECO:0007669"/>
    <property type="project" value="UniProtKB-KW"/>
</dbReference>
<dbReference type="InterPro" id="IPR014857">
    <property type="entry name" value="Nse1_RING_C4HC3-type"/>
</dbReference>
<keyword evidence="9 15" id="KW-0863">Zinc-finger</keyword>
<evidence type="ECO:0000256" key="10">
    <source>
        <dbReference type="ARBA" id="ARBA00022786"/>
    </source>
</evidence>
<dbReference type="OrthoDB" id="185455at2759"/>
<organism evidence="18 19">
    <name type="scientific">Filobasidium floriforme</name>
    <dbReference type="NCBI Taxonomy" id="5210"/>
    <lineage>
        <taxon>Eukaryota</taxon>
        <taxon>Fungi</taxon>
        <taxon>Dikarya</taxon>
        <taxon>Basidiomycota</taxon>
        <taxon>Agaricomycotina</taxon>
        <taxon>Tremellomycetes</taxon>
        <taxon>Filobasidiales</taxon>
        <taxon>Filobasidiaceae</taxon>
        <taxon>Filobasidium</taxon>
    </lineage>
</organism>
<protein>
    <recommendedName>
        <fullName evidence="5 15">Non-structural maintenance of chromosomes element 1 homolog</fullName>
        <ecNumber evidence="4 15">2.3.2.27</ecNumber>
    </recommendedName>
</protein>
<dbReference type="GO" id="GO:0000724">
    <property type="term" value="P:double-strand break repair via homologous recombination"/>
    <property type="evidence" value="ECO:0007669"/>
    <property type="project" value="TreeGrafter"/>
</dbReference>
<dbReference type="Pfam" id="PF07574">
    <property type="entry name" value="SMC_Nse1"/>
    <property type="match status" value="1"/>
</dbReference>
<comment type="subcellular location">
    <subcellularLocation>
        <location evidence="2 15">Nucleus</location>
    </subcellularLocation>
</comment>
<evidence type="ECO:0000256" key="7">
    <source>
        <dbReference type="ARBA" id="ARBA00022723"/>
    </source>
</evidence>
<evidence type="ECO:0000256" key="2">
    <source>
        <dbReference type="ARBA" id="ARBA00004123"/>
    </source>
</evidence>
<evidence type="ECO:0000256" key="13">
    <source>
        <dbReference type="ARBA" id="ARBA00023204"/>
    </source>
</evidence>
<dbReference type="AlphaFoldDB" id="A0A8K0NNA1"/>